<dbReference type="AlphaFoldDB" id="X1G4Y6"/>
<evidence type="ECO:0000313" key="1">
    <source>
        <dbReference type="EMBL" id="GAH39895.1"/>
    </source>
</evidence>
<dbReference type="InterPro" id="IPR014748">
    <property type="entry name" value="Enoyl-CoA_hydra_C"/>
</dbReference>
<evidence type="ECO:0008006" key="2">
    <source>
        <dbReference type="Google" id="ProtNLM"/>
    </source>
</evidence>
<comment type="caution">
    <text evidence="1">The sequence shown here is derived from an EMBL/GenBank/DDBJ whole genome shotgun (WGS) entry which is preliminary data.</text>
</comment>
<sequence length="32" mass="3756">ENEGLRTLLKTHDFRESLKALIQKRDPSFKGK</sequence>
<dbReference type="Gene3D" id="1.10.12.10">
    <property type="entry name" value="Lyase 2-enoyl-coa Hydratase, Chain A, domain 2"/>
    <property type="match status" value="1"/>
</dbReference>
<organism evidence="1">
    <name type="scientific">marine sediment metagenome</name>
    <dbReference type="NCBI Taxonomy" id="412755"/>
    <lineage>
        <taxon>unclassified sequences</taxon>
        <taxon>metagenomes</taxon>
        <taxon>ecological metagenomes</taxon>
    </lineage>
</organism>
<protein>
    <recommendedName>
        <fullName evidence="2">Enoyl-CoA hydratase</fullName>
    </recommendedName>
</protein>
<name>X1G4Y6_9ZZZZ</name>
<reference evidence="1" key="1">
    <citation type="journal article" date="2014" name="Front. Microbiol.">
        <title>High frequency of phylogenetically diverse reductive dehalogenase-homologous genes in deep subseafloor sedimentary metagenomes.</title>
        <authorList>
            <person name="Kawai M."/>
            <person name="Futagami T."/>
            <person name="Toyoda A."/>
            <person name="Takaki Y."/>
            <person name="Nishi S."/>
            <person name="Hori S."/>
            <person name="Arai W."/>
            <person name="Tsubouchi T."/>
            <person name="Morono Y."/>
            <person name="Uchiyama I."/>
            <person name="Ito T."/>
            <person name="Fujiyama A."/>
            <person name="Inagaki F."/>
            <person name="Takami H."/>
        </authorList>
    </citation>
    <scope>NUCLEOTIDE SEQUENCE</scope>
    <source>
        <strain evidence="1">Expedition CK06-06</strain>
    </source>
</reference>
<dbReference type="EMBL" id="BARU01005682">
    <property type="protein sequence ID" value="GAH39895.1"/>
    <property type="molecule type" value="Genomic_DNA"/>
</dbReference>
<accession>X1G4Y6</accession>
<feature type="non-terminal residue" evidence="1">
    <location>
        <position position="1"/>
    </location>
</feature>
<gene>
    <name evidence="1" type="ORF">S03H2_11113</name>
</gene>
<proteinExistence type="predicted"/>